<comment type="catalytic activity">
    <reaction evidence="1">
        <text>RNA(n) + a ribonucleoside 5'-triphosphate = RNA(n+1) + diphosphate</text>
        <dbReference type="Rhea" id="RHEA:21248"/>
        <dbReference type="Rhea" id="RHEA-COMP:14527"/>
        <dbReference type="Rhea" id="RHEA-COMP:17342"/>
        <dbReference type="ChEBI" id="CHEBI:33019"/>
        <dbReference type="ChEBI" id="CHEBI:61557"/>
        <dbReference type="ChEBI" id="CHEBI:140395"/>
        <dbReference type="EC" id="2.7.7.48"/>
    </reaction>
</comment>
<evidence type="ECO:0000259" key="3">
    <source>
        <dbReference type="Pfam" id="PF05183"/>
    </source>
</evidence>
<dbReference type="InterPro" id="IPR058751">
    <property type="entry name" value="RDRP_helical"/>
</dbReference>
<evidence type="ECO:0000313" key="6">
    <source>
        <dbReference type="Proteomes" id="UP000799302"/>
    </source>
</evidence>
<evidence type="ECO:0000256" key="2">
    <source>
        <dbReference type="SAM" id="MobiDB-lite"/>
    </source>
</evidence>
<dbReference type="GO" id="GO:0003723">
    <property type="term" value="F:RNA binding"/>
    <property type="evidence" value="ECO:0007669"/>
    <property type="project" value="UniProtKB-KW"/>
</dbReference>
<accession>A0A6A6URM1</accession>
<proteinExistence type="inferred from homology"/>
<feature type="compositionally biased region" description="Acidic residues" evidence="2">
    <location>
        <begin position="1378"/>
        <end position="1389"/>
    </location>
</feature>
<feature type="compositionally biased region" description="Low complexity" evidence="2">
    <location>
        <begin position="1337"/>
        <end position="1352"/>
    </location>
</feature>
<comment type="similarity">
    <text evidence="1">Belongs to the RdRP family.</text>
</comment>
<protein>
    <recommendedName>
        <fullName evidence="1">RNA-dependent RNA polymerase</fullName>
        <ecNumber evidence="1">2.7.7.48</ecNumber>
    </recommendedName>
</protein>
<dbReference type="GO" id="GO:0030422">
    <property type="term" value="P:siRNA processing"/>
    <property type="evidence" value="ECO:0007669"/>
    <property type="project" value="TreeGrafter"/>
</dbReference>
<dbReference type="InterPro" id="IPR007855">
    <property type="entry name" value="RDRP"/>
</dbReference>
<keyword evidence="6" id="KW-1185">Reference proteome</keyword>
<feature type="compositionally biased region" description="Low complexity" evidence="2">
    <location>
        <begin position="1263"/>
        <end position="1275"/>
    </location>
</feature>
<name>A0A6A6URM1_9PEZI</name>
<feature type="region of interest" description="Disordered" evidence="2">
    <location>
        <begin position="1337"/>
        <end position="1397"/>
    </location>
</feature>
<organism evidence="5 6">
    <name type="scientific">Microthyrium microscopicum</name>
    <dbReference type="NCBI Taxonomy" id="703497"/>
    <lineage>
        <taxon>Eukaryota</taxon>
        <taxon>Fungi</taxon>
        <taxon>Dikarya</taxon>
        <taxon>Ascomycota</taxon>
        <taxon>Pezizomycotina</taxon>
        <taxon>Dothideomycetes</taxon>
        <taxon>Dothideomycetes incertae sedis</taxon>
        <taxon>Microthyriales</taxon>
        <taxon>Microthyriaceae</taxon>
        <taxon>Microthyrium</taxon>
    </lineage>
</organism>
<dbReference type="Proteomes" id="UP000799302">
    <property type="component" value="Unassembled WGS sequence"/>
</dbReference>
<feature type="compositionally biased region" description="Basic and acidic residues" evidence="2">
    <location>
        <begin position="1250"/>
        <end position="1259"/>
    </location>
</feature>
<dbReference type="GO" id="GO:0003968">
    <property type="term" value="F:RNA-directed RNA polymerase activity"/>
    <property type="evidence" value="ECO:0007669"/>
    <property type="project" value="UniProtKB-KW"/>
</dbReference>
<dbReference type="GO" id="GO:0031380">
    <property type="term" value="C:nuclear RNA-directed RNA polymerase complex"/>
    <property type="evidence" value="ECO:0007669"/>
    <property type="project" value="TreeGrafter"/>
</dbReference>
<feature type="domain" description="RDRP core" evidence="3">
    <location>
        <begin position="394"/>
        <end position="977"/>
    </location>
</feature>
<keyword evidence="1" id="KW-0696">RNA-directed RNA polymerase</keyword>
<keyword evidence="1" id="KW-0548">Nucleotidyltransferase</keyword>
<dbReference type="Pfam" id="PF26252">
    <property type="entry name" value="RdRP_helical"/>
    <property type="match status" value="1"/>
</dbReference>
<evidence type="ECO:0000259" key="4">
    <source>
        <dbReference type="Pfam" id="PF26252"/>
    </source>
</evidence>
<sequence length="1416" mass="159765">MFDTQPIYKCMERYGTITNISISKQELAAYITYLPPMQYAFWEERQTLTLNVKLTPPRIEEQVPSPINPNKKHNALTTLVASGLDFGVMTGPNEMMQMESIQPLGVGSGFTFQCKLRREEIDVRFHFDESGTPGMNTNRQSAKNYRFRMKFNSLTEIHQINQKGGGFALVICLDSPPDYFRQTNDLAATHSNRDGEDQNSEWKDWSSWHRQTEVVSTQNESLLQQSPIALHNELARLDLGRWTTLRFTFGSGRQTYRYQELKDALQDFNIRVIENTGFNFKSKVKSTIWDHLDAHHSESLLQMGSDISSFPFSVRYQLDVCLSQGFLNEHNMTEDFLRKLNSLSEDSARAVLEKVADHKKRVYDPMDIFDLTPVRKSLFKKIPPYCALNYSGTLTPTTVRLSSPVMETSNRVLRKFREIEDRFLRIKFTEEDGGRLNSQMDSSNENVFDRVRRAMTNGLFIGGRRYEFLGFGNSQFREHSAYFFAPQTLSNTTADLIRREFGDMASIRIVSKYCARHGQNFSTTRAISTGVTIKTSLADVNRNDRCFTDGVGKISLFLAKMIAAEFKLPNKINDPPSVVQFRIAGCKGVLAVAPEVQTSEIHIRPSQNKFEGRNLGLEVIRVSQFVSATLNRQIILVLTALGVDGSAFIDMLKSMLADLELAMSDKSVALSLLQKNVDFNQMTIMVAGMVLDGFMDSNDPFLVSVLRLWRSWTVKYLKEKAKIFVSDGSRSTGGCLLGCVDEYGVLDGYYVGRQVPDDASLEERMTALPEVFVQVDDERRGTYRVLNGLVAVARNPSLHPGDIRMARAVDKPELRHLKNVVVFAQTGDRDVPSMCSGGDLDGDDYLVIWDPRLFPKKWNEKPMEYEAQKPRVLDKDVTTNDMIEFFIQYMKNDVLPKIAHAHLAWADQKKDGVMDEKCIGLAKLHSDAVDYAKSGIPAVMERHQQPPKWPHFMEKRYKTKYQTYTSKQILGQLYDMIERVDFEPVWDTPFDERILSAYDLDHDLREKIAAIKVEYDSDIRRIMAKYGIATEYEVFTAFVINHNFEKKDYTFAEELGQIAQSHKDYFREECIRVAGGNEYHLMGPFIAGMYKVTSEEVRSALLECEQTSVNDEGQTMPLRQKTAKDMPLISFPWIFVRELGAIATGQYHQDQKPMFDDGSSDDLRGYPGEVGNDQASEKTVSTPGVMTPSLMSEVNSEEAIAFQKLEKMASDDEQDAMIVASAEGEDVVLLSSASRSVSPQTPSISPMESPESRDLRGGGRSESTGPPSSAGSTTTVLPLNYRHKVMTPTTINTQEEVPDSRPLWVEATNTTSVTTREIGKDIAPYWTQRPSFSLKLDTTSSADTSSNTTKDSTPIEGVSGDEAIAGGAETPSTAETLSQEDSDSDDEPDVWVQEETNGHAKLMALEQRLERLKLSA</sequence>
<evidence type="ECO:0000256" key="1">
    <source>
        <dbReference type="RuleBase" id="RU363098"/>
    </source>
</evidence>
<evidence type="ECO:0000313" key="5">
    <source>
        <dbReference type="EMBL" id="KAF2674406.1"/>
    </source>
</evidence>
<dbReference type="EMBL" id="MU004230">
    <property type="protein sequence ID" value="KAF2674406.1"/>
    <property type="molecule type" value="Genomic_DNA"/>
</dbReference>
<reference evidence="5" key="1">
    <citation type="journal article" date="2020" name="Stud. Mycol.">
        <title>101 Dothideomycetes genomes: a test case for predicting lifestyles and emergence of pathogens.</title>
        <authorList>
            <person name="Haridas S."/>
            <person name="Albert R."/>
            <person name="Binder M."/>
            <person name="Bloem J."/>
            <person name="Labutti K."/>
            <person name="Salamov A."/>
            <person name="Andreopoulos B."/>
            <person name="Baker S."/>
            <person name="Barry K."/>
            <person name="Bills G."/>
            <person name="Bluhm B."/>
            <person name="Cannon C."/>
            <person name="Castanera R."/>
            <person name="Culley D."/>
            <person name="Daum C."/>
            <person name="Ezra D."/>
            <person name="Gonzalez J."/>
            <person name="Henrissat B."/>
            <person name="Kuo A."/>
            <person name="Liang C."/>
            <person name="Lipzen A."/>
            <person name="Lutzoni F."/>
            <person name="Magnuson J."/>
            <person name="Mondo S."/>
            <person name="Nolan M."/>
            <person name="Ohm R."/>
            <person name="Pangilinan J."/>
            <person name="Park H.-J."/>
            <person name="Ramirez L."/>
            <person name="Alfaro M."/>
            <person name="Sun H."/>
            <person name="Tritt A."/>
            <person name="Yoshinaga Y."/>
            <person name="Zwiers L.-H."/>
            <person name="Turgeon B."/>
            <person name="Goodwin S."/>
            <person name="Spatafora J."/>
            <person name="Crous P."/>
            <person name="Grigoriev I."/>
        </authorList>
    </citation>
    <scope>NUCLEOTIDE SEQUENCE</scope>
    <source>
        <strain evidence="5">CBS 115976</strain>
    </source>
</reference>
<dbReference type="PANTHER" id="PTHR23079">
    <property type="entry name" value="RNA-DEPENDENT RNA POLYMERASE"/>
    <property type="match status" value="1"/>
</dbReference>
<dbReference type="Pfam" id="PF05183">
    <property type="entry name" value="RdRP"/>
    <property type="match status" value="1"/>
</dbReference>
<dbReference type="OrthoDB" id="6513042at2759"/>
<dbReference type="EC" id="2.7.7.48" evidence="1"/>
<keyword evidence="1" id="KW-0694">RNA-binding</keyword>
<dbReference type="PANTHER" id="PTHR23079:SF55">
    <property type="entry name" value="RNA-DIRECTED RNA POLYMERASE"/>
    <property type="match status" value="1"/>
</dbReference>
<gene>
    <name evidence="5" type="ORF">BT63DRAFT_430840</name>
</gene>
<keyword evidence="1" id="KW-0808">Transferase</keyword>
<dbReference type="InterPro" id="IPR057596">
    <property type="entry name" value="RDRP_core"/>
</dbReference>
<feature type="region of interest" description="Disordered" evidence="2">
    <location>
        <begin position="1230"/>
        <end position="1276"/>
    </location>
</feature>
<feature type="domain" description="RDRP helical" evidence="4">
    <location>
        <begin position="309"/>
        <end position="366"/>
    </location>
</feature>